<feature type="region of interest" description="Disordered" evidence="8">
    <location>
        <begin position="476"/>
        <end position="517"/>
    </location>
</feature>
<feature type="region of interest" description="Disordered" evidence="8">
    <location>
        <begin position="1040"/>
        <end position="1083"/>
    </location>
</feature>
<feature type="region of interest" description="Disordered" evidence="8">
    <location>
        <begin position="706"/>
        <end position="777"/>
    </location>
</feature>
<feature type="region of interest" description="Disordered" evidence="8">
    <location>
        <begin position="1318"/>
        <end position="1360"/>
    </location>
</feature>
<feature type="compositionally biased region" description="Polar residues" evidence="8">
    <location>
        <begin position="1326"/>
        <end position="1359"/>
    </location>
</feature>
<dbReference type="PANTHER" id="PTHR21541:SF3">
    <property type="entry name" value="STRUCTURE-SPECIFIC ENDONUCLEASE SUBUNIT SLX4"/>
    <property type="match status" value="1"/>
</dbReference>
<dbReference type="Pfam" id="PF00651">
    <property type="entry name" value="BTB"/>
    <property type="match status" value="1"/>
</dbReference>
<feature type="domain" description="BTB" evidence="9">
    <location>
        <begin position="590"/>
        <end position="652"/>
    </location>
</feature>
<feature type="region of interest" description="Disordered" evidence="8">
    <location>
        <begin position="1574"/>
        <end position="1605"/>
    </location>
</feature>
<dbReference type="CDD" id="cd18186">
    <property type="entry name" value="BTB_POZ_ZBTB_KLHL-like"/>
    <property type="match status" value="1"/>
</dbReference>
<dbReference type="InterPro" id="IPR018574">
    <property type="entry name" value="Structure-sp_endonuc_su_Slx4"/>
</dbReference>
<dbReference type="InterPro" id="IPR011333">
    <property type="entry name" value="SKP1/BTB/POZ_sf"/>
</dbReference>
<evidence type="ECO:0000256" key="1">
    <source>
        <dbReference type="ARBA" id="ARBA00004123"/>
    </source>
</evidence>
<evidence type="ECO:0000256" key="6">
    <source>
        <dbReference type="ARBA" id="ARBA00023242"/>
    </source>
</evidence>
<dbReference type="Proteomes" id="UP001347796">
    <property type="component" value="Unassembled WGS sequence"/>
</dbReference>
<feature type="compositionally biased region" description="Polar residues" evidence="8">
    <location>
        <begin position="1229"/>
        <end position="1244"/>
    </location>
</feature>
<sequence>MDDKNEITPRKDENDCNGVLEKVKNSHRKNLLKKAKLSLFKNSTKSKTVKTLDQLTNVNLNETDDFQEKLSSVQRLPPKRKHESVSSSVKIGQSSENLDAGEVTVPRKTSGIASPSFVSTDPNIDSDEDSQQTCPTCQRGITSSQFQAHILQCLKQFSLVKKASNQEEVFKGNEGADEYQMCQICQKDIKHMNSTRRTQHVNRCMDQKEEDGKEEAEMKKLLEVAKTAILDCPICGKPLKTTQSRNTHMKKCAIVYNVPMDRLLVLIKDQEEQRKIQVAAGILPTTVRIKATKPKSTNQQKISTKKIPKNKSDEDIQLAIALSKSILEQQKIQDQVITGQNKNNPGKKSRNKKNKIEEIPLILQLSKEQAKDRIANKLTQLLIPQSSQEEIYATPPGGSNLEEMSVASTVYKSTNSSNLQPRLWNESNLMDATSNVDRFYVTALMPTVTIATVKAGSKLKRLSEIPGRRSSLELEREKELKLQEQMTDRVSGKNDSKEISPATSKSSTNQVSSSPPITQTGTILAQLAAEADATSGHLESVNTSSHSNEALHCSGFCPENPLEIPVDIQKSTLDNLQSSLLPLVNSNMFTDVTIVTRDQKIPTHKIFLYTRCPKLMEELSMDGTTIDMSNYNEEVILSILTFIYSGTIHLYPGSIQDVLELSTLLDLSQLANICKSVIDLKKNQPVNEEPTEDQNLDILEQTLWSSSDSEDEVEGHAEGDEVEGQEDVEEDDWREMFYTQREKLRKQSTEQKEDSECDDLGEMDVETDEKSDNGNLDEETTAMNHLEIGRNKRELFKKRVKMRSDVSDDEQKEILKMSSENSEVVNKSLIDVKIMVEGKAENMNVDTEMMSTISLHTISSTSNNGCTNLTKPDRTVKLKDDVHIFHHIDGDSSDSDTVMEDIQLLEHEHVDEFSGDSDMDFEEELKGSDMAEVEPGSLVNESEYIDSNSSNEQIKLDNDKKPSAISLQLSTIILNEEKSDSPNFDFSPKNDFTNFSSLVDKDKILETGNHDDKQFSPITTNFSQNYEISEEEADIHNLSDKYVPSSPINKDLNMSQNFESSNDEKNVSDGHRSNDNSFLPVDTNLNISQNSESYKVDNNLQDECENSDRLSSPVILNLNVSASNEIPVEYENIGDVSKQEFSCDNAEFIDDEKSEGGESSSPVIANLNFSQNYECSEEYTAEKHEVDSPIIPNQNFSQAPSICTGSVFSFNPSQCPVSDDELFSDEEMNSSSRTGVSNEDSNCSKIDKTDKGGNSTEFMERGDNSQVHPAAVVQKQTGRDKEMSDRKLNISDEIIHESLPKDAGNASALEENSIENPILLTDSDGDCNSPTRSTNSELVEVNKSPSNSNQTKNHQTSPSKLRLVSVNKHGSPISLAAQKSHQPITGTYKSPKKVIDKLSHEAERRIAKSVGGFKFKKGKPRKNVSKDISGTSDSDSHPGLGVSHNVLGSEFAEIDKGRSKNTLSDSPSERKTVADKVKGSSPNLSISKKQKSSPNIQTPSNKLFQVNKVTNSLVLGQDNADRNCLGEIDKTKTDSNESNQEVTNDHQNNMVVRDDENWSSGGDSDVEILSDNIGEKTNDYSHSPKFGKSLRSQMSKQGSSQEEEDIQLNSGIEEDVWEGFDDVGYNEDDVYCGPPSPSKHQVSCDNEEREITDEEEEETVNEIGEDLNDSSLWEDDNEPPISVSPNNVTTVTNFKTPTVSESCKKKQRKKNWVPPSPFTPIPDYPVMNTPQLKKHIDKFGLRPACKKRMVTVLTQIYSQTHQYETDSDCDLDEEKLKRIKQAQIEAAAATSLKPGQKSGKNSKKSTKQPVKRKKTKEVKNKEVDILPEASCSDDQLSSSQSSDISDLPEESFIAGPEDDDDDDSSVPTSQKCSKEELFKRLSNFIQDSSKLYTQVLTYQPLEIDVLKKNLTDVGLKCSMDKLLEFLDEKCINFTMKNNNKRKPRKQRGRVKVKKVKPVADV</sequence>
<dbReference type="SMART" id="SM00225">
    <property type="entry name" value="BTB"/>
    <property type="match status" value="1"/>
</dbReference>
<feature type="compositionally biased region" description="Basic residues" evidence="8">
    <location>
        <begin position="1800"/>
        <end position="1816"/>
    </location>
</feature>
<keyword evidence="3" id="KW-0227">DNA damage</keyword>
<feature type="region of interest" description="Disordered" evidence="8">
    <location>
        <begin position="1224"/>
        <end position="1285"/>
    </location>
</feature>
<feature type="compositionally biased region" description="Acidic residues" evidence="8">
    <location>
        <begin position="720"/>
        <end position="733"/>
    </location>
</feature>
<comment type="subcellular location">
    <subcellularLocation>
        <location evidence="1">Nucleus</location>
    </subcellularLocation>
</comment>
<feature type="compositionally biased region" description="Low complexity" evidence="8">
    <location>
        <begin position="1830"/>
        <end position="1845"/>
    </location>
</feature>
<protein>
    <recommendedName>
        <fullName evidence="7">Structure-specific endonuclease subunit SLX4</fullName>
    </recommendedName>
</protein>
<feature type="compositionally biased region" description="Basic and acidic residues" evidence="8">
    <location>
        <begin position="1062"/>
        <end position="1074"/>
    </location>
</feature>
<dbReference type="GO" id="GO:0006260">
    <property type="term" value="P:DNA replication"/>
    <property type="evidence" value="ECO:0007669"/>
    <property type="project" value="InterPro"/>
</dbReference>
<dbReference type="GO" id="GO:0000712">
    <property type="term" value="P:resolution of meiotic recombination intermediates"/>
    <property type="evidence" value="ECO:0007669"/>
    <property type="project" value="TreeGrafter"/>
</dbReference>
<dbReference type="Pfam" id="PF09494">
    <property type="entry name" value="Slx4"/>
    <property type="match status" value="1"/>
</dbReference>
<proteinExistence type="inferred from homology"/>
<feature type="compositionally biased region" description="Basic and acidic residues" evidence="8">
    <location>
        <begin position="1"/>
        <end position="14"/>
    </location>
</feature>
<keyword evidence="6" id="KW-0539">Nucleus</keyword>
<feature type="region of interest" description="Disordered" evidence="8">
    <location>
        <begin position="1"/>
        <end position="21"/>
    </location>
</feature>
<feature type="region of interest" description="Disordered" evidence="8">
    <location>
        <begin position="1409"/>
        <end position="1501"/>
    </location>
</feature>
<evidence type="ECO:0000256" key="7">
    <source>
        <dbReference type="ARBA" id="ARBA00029496"/>
    </source>
</evidence>
<dbReference type="CDD" id="cd22999">
    <property type="entry name" value="SAP_SLX4"/>
    <property type="match status" value="1"/>
</dbReference>
<feature type="compositionally biased region" description="Basic and acidic residues" evidence="8">
    <location>
        <begin position="1467"/>
        <end position="1478"/>
    </location>
</feature>
<reference evidence="10 11" key="1">
    <citation type="submission" date="2024-01" db="EMBL/GenBank/DDBJ databases">
        <title>The genome of the rayed Mediterranean limpet Patella caerulea (Linnaeus, 1758).</title>
        <authorList>
            <person name="Anh-Thu Weber A."/>
            <person name="Halstead-Nussloch G."/>
        </authorList>
    </citation>
    <scope>NUCLEOTIDE SEQUENCE [LARGE SCALE GENOMIC DNA]</scope>
    <source>
        <strain evidence="10">AATW-2023a</strain>
        <tissue evidence="10">Whole specimen</tissue>
    </source>
</reference>
<evidence type="ECO:0000256" key="4">
    <source>
        <dbReference type="ARBA" id="ARBA00023172"/>
    </source>
</evidence>
<dbReference type="SUPFAM" id="SSF54695">
    <property type="entry name" value="POZ domain"/>
    <property type="match status" value="1"/>
</dbReference>
<evidence type="ECO:0000256" key="5">
    <source>
        <dbReference type="ARBA" id="ARBA00023204"/>
    </source>
</evidence>
<feature type="region of interest" description="Disordered" evidence="8">
    <location>
        <begin position="69"/>
        <end position="132"/>
    </location>
</feature>
<feature type="region of interest" description="Disordered" evidence="8">
    <location>
        <begin position="1787"/>
        <end position="1871"/>
    </location>
</feature>
<feature type="region of interest" description="Disordered" evidence="8">
    <location>
        <begin position="1651"/>
        <end position="1672"/>
    </location>
</feature>
<keyword evidence="11" id="KW-1185">Reference proteome</keyword>
<feature type="compositionally biased region" description="Basic residues" evidence="8">
    <location>
        <begin position="1414"/>
        <end position="1423"/>
    </location>
</feature>
<keyword evidence="4" id="KW-0233">DNA recombination</keyword>
<organism evidence="10 11">
    <name type="scientific">Patella caerulea</name>
    <name type="common">Rayed Mediterranean limpet</name>
    <dbReference type="NCBI Taxonomy" id="87958"/>
    <lineage>
        <taxon>Eukaryota</taxon>
        <taxon>Metazoa</taxon>
        <taxon>Spiralia</taxon>
        <taxon>Lophotrochozoa</taxon>
        <taxon>Mollusca</taxon>
        <taxon>Gastropoda</taxon>
        <taxon>Patellogastropoda</taxon>
        <taxon>Patelloidea</taxon>
        <taxon>Patellidae</taxon>
        <taxon>Patella</taxon>
    </lineage>
</organism>
<feature type="compositionally biased region" description="Basic and acidic residues" evidence="8">
    <location>
        <begin position="740"/>
        <end position="754"/>
    </location>
</feature>
<dbReference type="GO" id="GO:0006281">
    <property type="term" value="P:DNA repair"/>
    <property type="evidence" value="ECO:0007669"/>
    <property type="project" value="UniProtKB-KW"/>
</dbReference>
<dbReference type="Gene3D" id="3.30.710.10">
    <property type="entry name" value="Potassium Channel Kv1.1, Chain A"/>
    <property type="match status" value="1"/>
</dbReference>
<feature type="compositionally biased region" description="Polar residues" evidence="8">
    <location>
        <begin position="1480"/>
        <end position="1501"/>
    </location>
</feature>
<comment type="similarity">
    <text evidence="2">Belongs to the SLX4 family.</text>
</comment>
<name>A0AAN8PIB0_PATCE</name>
<feature type="compositionally biased region" description="Polar residues" evidence="8">
    <location>
        <begin position="1590"/>
        <end position="1600"/>
    </location>
</feature>
<feature type="compositionally biased region" description="Low complexity" evidence="8">
    <location>
        <begin position="504"/>
        <end position="514"/>
    </location>
</feature>
<dbReference type="GO" id="GO:0033557">
    <property type="term" value="C:Slx1-Slx4 complex"/>
    <property type="evidence" value="ECO:0007669"/>
    <property type="project" value="InterPro"/>
</dbReference>
<dbReference type="PANTHER" id="PTHR21541">
    <property type="entry name" value="BTB POZ DOMAIN CONTAINING 12"/>
    <property type="match status" value="1"/>
</dbReference>
<evidence type="ECO:0000313" key="10">
    <source>
        <dbReference type="EMBL" id="KAK6172511.1"/>
    </source>
</evidence>
<feature type="compositionally biased region" description="Polar residues" evidence="8">
    <location>
        <begin position="1046"/>
        <end position="1060"/>
    </location>
</feature>
<feature type="compositionally biased region" description="Polar residues" evidence="8">
    <location>
        <begin position="111"/>
        <end position="123"/>
    </location>
</feature>
<keyword evidence="5" id="KW-0234">DNA repair</keyword>
<evidence type="ECO:0000256" key="8">
    <source>
        <dbReference type="SAM" id="MobiDB-lite"/>
    </source>
</evidence>
<evidence type="ECO:0000256" key="3">
    <source>
        <dbReference type="ARBA" id="ARBA00022763"/>
    </source>
</evidence>
<comment type="caution">
    <text evidence="10">The sequence shown here is derived from an EMBL/GenBank/DDBJ whole genome shotgun (WGS) entry which is preliminary data.</text>
</comment>
<accession>A0AAN8PIB0</accession>
<dbReference type="EMBL" id="JAZGQO010000011">
    <property type="protein sequence ID" value="KAK6172511.1"/>
    <property type="molecule type" value="Genomic_DNA"/>
</dbReference>
<evidence type="ECO:0000256" key="2">
    <source>
        <dbReference type="ARBA" id="ARBA00006661"/>
    </source>
</evidence>
<feature type="region of interest" description="Disordered" evidence="8">
    <location>
        <begin position="1939"/>
        <end position="1961"/>
    </location>
</feature>
<gene>
    <name evidence="10" type="ORF">SNE40_016147</name>
</gene>
<dbReference type="InterPro" id="IPR000210">
    <property type="entry name" value="BTB/POZ_dom"/>
</dbReference>
<evidence type="ECO:0000259" key="9">
    <source>
        <dbReference type="PROSITE" id="PS50097"/>
    </source>
</evidence>
<feature type="compositionally biased region" description="Basic and acidic residues" evidence="8">
    <location>
        <begin position="476"/>
        <end position="498"/>
    </location>
</feature>
<feature type="compositionally biased region" description="Acidic residues" evidence="8">
    <location>
        <begin position="755"/>
        <end position="777"/>
    </location>
</feature>
<evidence type="ECO:0000313" key="11">
    <source>
        <dbReference type="Proteomes" id="UP001347796"/>
    </source>
</evidence>
<dbReference type="PROSITE" id="PS50097">
    <property type="entry name" value="BTB"/>
    <property type="match status" value="1"/>
</dbReference>